<dbReference type="GO" id="GO:0042242">
    <property type="term" value="F:cobyrinic acid a,c-diamide synthase activity"/>
    <property type="evidence" value="ECO:0007669"/>
    <property type="project" value="UniProtKB-EC"/>
</dbReference>
<keyword evidence="1" id="KW-0436">Ligase</keyword>
<dbReference type="STRING" id="891968.Anamo_1796"/>
<evidence type="ECO:0000313" key="2">
    <source>
        <dbReference type="Proteomes" id="UP000006061"/>
    </source>
</evidence>
<dbReference type="KEGG" id="amo:Anamo_1796"/>
<proteinExistence type="predicted"/>
<dbReference type="Proteomes" id="UP000006061">
    <property type="component" value="Chromosome"/>
</dbReference>
<dbReference type="EC" id="6.3.5.9" evidence="1"/>
<keyword evidence="2" id="KW-1185">Reference proteome</keyword>
<dbReference type="GO" id="GO:0043802">
    <property type="term" value="F:hydrogenobyrinic acid a,c-diamide synthase (glutamine-hydrolysing) activity"/>
    <property type="evidence" value="ECO:0007669"/>
    <property type="project" value="UniProtKB-EC"/>
</dbReference>
<organism evidence="1 2">
    <name type="scientific">Acetomicrobium mobile (strain ATCC BAA-54 / DSM 13181 / JCM 12221 / NGA)</name>
    <name type="common">Anaerobaculum mobile</name>
    <dbReference type="NCBI Taxonomy" id="891968"/>
    <lineage>
        <taxon>Bacteria</taxon>
        <taxon>Thermotogati</taxon>
        <taxon>Synergistota</taxon>
        <taxon>Synergistia</taxon>
        <taxon>Synergistales</taxon>
        <taxon>Acetomicrobiaceae</taxon>
        <taxon>Acetomicrobium</taxon>
    </lineage>
</organism>
<dbReference type="EC" id="6.3.5.11" evidence="1"/>
<dbReference type="HOGENOM" id="CLU_611023_0_0_0"/>
<dbReference type="AlphaFoldDB" id="I4BYM5"/>
<accession>I4BYM5</accession>
<evidence type="ECO:0000313" key="1">
    <source>
        <dbReference type="EMBL" id="AFM22382.1"/>
    </source>
</evidence>
<gene>
    <name evidence="1" type="ordered locus">Anamo_1796</name>
</gene>
<protein>
    <submittedName>
        <fullName evidence="1">Hydrogenobyrinic acid a,c-diamide synthase (Glutamine-hydrolysing), cobyrinate a,c-diamide synthase</fullName>
        <ecNumber evidence="1">6.3.5.11</ecNumber>
        <ecNumber evidence="1">6.3.5.9</ecNumber>
    </submittedName>
</protein>
<dbReference type="EMBL" id="CP003198">
    <property type="protein sequence ID" value="AFM22382.1"/>
    <property type="molecule type" value="Genomic_DNA"/>
</dbReference>
<dbReference type="eggNOG" id="COG1797">
    <property type="taxonomic scope" value="Bacteria"/>
</dbReference>
<sequence length="457" mass="50629">MSESKGVYIPRIILANEKDEAMIPPSVIIACALQQKGYRIKPFVVGIDEYLVALLHSLLGEPVTVLDTFLVDSPARLRELFVATADASSLNVLFASLGEPQDENIAIDQNLLTIAEQLDCPVIPIFISKGSSAFTARRVVRFSRDLPKSAYSLINAIAFTSVPNPREYQLLELSMGRDLPWTALGYVPSFILKERPKLTSFLDQAYGLQSLFPIKTAAARLAAMERQLDWGIIVAHAKCCPQFNVDVQKFATIGQPRRVGVIRHPALVLGGDNNEKLLGACGFDVVSLDFKDKMAYNDFDFVYVPHGVGYLFLKDIADNVSLVKALAASVFKGKLIVEGGSSPIFGKAFRFPSESAMSGLSFFSYEGHYEDYSNICYKVRIESVPSEGRPGRSFRGYRPSWYGLNIRDFDGVPLWMVRQEGAQAPTEDCWKTRGALILSVRAEFWSNPEATVELLNS</sequence>
<name>I4BYM5_ACEMN</name>
<reference evidence="2" key="1">
    <citation type="journal article" date="2013" name="Stand. Genomic Sci.">
        <title>Complete genome sequence of the moderate thermophile Anaerobaculum mobile type strain (NGA(T)).</title>
        <authorList>
            <person name="Mavromatis K."/>
            <person name="Stackebrandt E."/>
            <person name="Held B."/>
            <person name="Lapidus A."/>
            <person name="Nolan M."/>
            <person name="Lucas S."/>
            <person name="Hammon N."/>
            <person name="Deshpande S."/>
            <person name="Cheng J.F."/>
            <person name="Tapia R."/>
            <person name="Goodwin L.A."/>
            <person name="Pitluck S."/>
            <person name="Liolios K."/>
            <person name="Pagani I."/>
            <person name="Ivanova N."/>
            <person name="Mikhailova N."/>
            <person name="Huntemann M."/>
            <person name="Pati A."/>
            <person name="Chen A."/>
            <person name="Palaniappan K."/>
            <person name="Land M."/>
            <person name="Rohde M."/>
            <person name="Spring S."/>
            <person name="Goker M."/>
            <person name="Woyke T."/>
            <person name="Detter J.C."/>
            <person name="Bristow J."/>
            <person name="Eisen J.A."/>
            <person name="Markowitz V."/>
            <person name="Hugenholtz P."/>
            <person name="Klenk H.P."/>
            <person name="Kyrpides N.C."/>
        </authorList>
    </citation>
    <scope>NUCLEOTIDE SEQUENCE</scope>
    <source>
        <strain evidence="2">ATCC BAA-54 / DSM 13181 / NGA</strain>
    </source>
</reference>
<dbReference type="PROSITE" id="PS51257">
    <property type="entry name" value="PROKAR_LIPOPROTEIN"/>
    <property type="match status" value="1"/>
</dbReference>